<organism evidence="1 2">
    <name type="scientific">Staphylococcus phage Stau2</name>
    <dbReference type="NCBI Taxonomy" id="1200862"/>
    <lineage>
        <taxon>Viruses</taxon>
        <taxon>Duplodnaviria</taxon>
        <taxon>Heunggongvirae</taxon>
        <taxon>Uroviricota</taxon>
        <taxon>Caudoviricetes</taxon>
        <taxon>Herelleviridae</taxon>
        <taxon>Twortvirinae</taxon>
        <taxon>Silviavirus</taxon>
        <taxon>Silviavirus stau2</taxon>
    </lineage>
</organism>
<accession>A0A0U2A0Q3</accession>
<evidence type="ECO:0000313" key="1">
    <source>
        <dbReference type="EMBL" id="AKA61343.1"/>
    </source>
</evidence>
<sequence>MVLKSKYLKQYITQISMYQMMYTGLRLYLREHILMKKVNNGNRYIIDLDGIPTDFGRDLDMLLKRYNNLRWSLFHRYSRGMSHDFEKQELREYIDEQFIKLVKEYDIQSKVDFPGYIKTKLTLRVQNSYVKKNNKYKRTELVGKTDYTVESLTQELNVGLEENELLNYVFDDTQFTEVQSELLKELLINTDKEDNAFIVSTVANRLEVERSEVARELTELKDYVKFKINAYHEQNAKRYIKDNKVDKQNHMWE</sequence>
<keyword evidence="2" id="KW-1185">Reference proteome</keyword>
<dbReference type="KEGG" id="vg:28802305"/>
<protein>
    <submittedName>
        <fullName evidence="1">Sigma factor</fullName>
    </submittedName>
</protein>
<proteinExistence type="predicted"/>
<dbReference type="EMBL" id="KP881332">
    <property type="protein sequence ID" value="AKA61343.1"/>
    <property type="molecule type" value="Genomic_DNA"/>
</dbReference>
<dbReference type="Proteomes" id="UP000207597">
    <property type="component" value="Segment"/>
</dbReference>
<evidence type="ECO:0000313" key="2">
    <source>
        <dbReference type="Proteomes" id="UP000207597"/>
    </source>
</evidence>
<gene>
    <name evidence="1" type="ORF">Stau2_92</name>
</gene>
<name>A0A0U2A0Q3_9CAUD</name>
<dbReference type="GeneID" id="28802305"/>
<dbReference type="RefSeq" id="YP_009275849.1">
    <property type="nucleotide sequence ID" value="NC_030933.1"/>
</dbReference>
<reference evidence="1 2" key="1">
    <citation type="journal article" date="2016" name="Virus Genes">
        <title>Genomic analysis of Staphylococcus phage Stau2 isolated from medical specimen.</title>
        <authorList>
            <person name="Hsieh S.E."/>
            <person name="Tseng Y.H."/>
            <person name="Lo H.H."/>
            <person name="Chen S.T."/>
            <person name="Wu C.N."/>
        </authorList>
    </citation>
    <scope>NUCLEOTIDE SEQUENCE [LARGE SCALE GENOMIC DNA]</scope>
</reference>